<reference evidence="3 5" key="1">
    <citation type="submission" date="2018-08" db="EMBL/GenBank/DDBJ databases">
        <title>Genomic investigation of the strawberry pathogen Phytophthora fragariae indicates pathogenicity is determined by transcriptional variation in three key races.</title>
        <authorList>
            <person name="Adams T.M."/>
            <person name="Armitage A.D."/>
            <person name="Sobczyk M.K."/>
            <person name="Bates H.J."/>
            <person name="Dunwell J.M."/>
            <person name="Nellist C.F."/>
            <person name="Harrison R.J."/>
        </authorList>
    </citation>
    <scope>NUCLEOTIDE SEQUENCE [LARGE SCALE GENOMIC DNA]</scope>
    <source>
        <strain evidence="2 4">SCRP249</strain>
        <strain evidence="3 5">SCRP333</strain>
    </source>
</reference>
<accession>A0A6A4FCZ4</accession>
<dbReference type="EMBL" id="QXFT01000375">
    <property type="protein sequence ID" value="KAE9345737.1"/>
    <property type="molecule type" value="Genomic_DNA"/>
</dbReference>
<name>A0A6A4FCZ4_9STRA</name>
<evidence type="ECO:0000313" key="5">
    <source>
        <dbReference type="Proteomes" id="UP000434957"/>
    </source>
</evidence>
<feature type="region of interest" description="Disordered" evidence="1">
    <location>
        <begin position="72"/>
        <end position="102"/>
    </location>
</feature>
<protein>
    <submittedName>
        <fullName evidence="3">Uncharacterized protein</fullName>
    </submittedName>
</protein>
<dbReference type="AlphaFoldDB" id="A0A6A4FCZ4"/>
<gene>
    <name evidence="2" type="ORF">PR001_g7418</name>
    <name evidence="3" type="ORF">PR003_g7790</name>
</gene>
<keyword evidence="5" id="KW-1185">Reference proteome</keyword>
<sequence length="102" mass="11341">MESSRGDREEEGARARPYGGEPPALVESPGDLEVEERFPDTARAGLVSLEWWERAADAATRGASVAEVMRELQRDEEEDEYEDLEEKPPVKTEPPAQVAQVS</sequence>
<proteinExistence type="predicted"/>
<feature type="compositionally biased region" description="Basic and acidic residues" evidence="1">
    <location>
        <begin position="1"/>
        <end position="14"/>
    </location>
</feature>
<evidence type="ECO:0000256" key="1">
    <source>
        <dbReference type="SAM" id="MobiDB-lite"/>
    </source>
</evidence>
<evidence type="ECO:0000313" key="3">
    <source>
        <dbReference type="EMBL" id="KAE9345737.1"/>
    </source>
</evidence>
<organism evidence="3 5">
    <name type="scientific">Phytophthora rubi</name>
    <dbReference type="NCBI Taxonomy" id="129364"/>
    <lineage>
        <taxon>Eukaryota</taxon>
        <taxon>Sar</taxon>
        <taxon>Stramenopiles</taxon>
        <taxon>Oomycota</taxon>
        <taxon>Peronosporomycetes</taxon>
        <taxon>Peronosporales</taxon>
        <taxon>Peronosporaceae</taxon>
        <taxon>Phytophthora</taxon>
    </lineage>
</organism>
<comment type="caution">
    <text evidence="3">The sequence shown here is derived from an EMBL/GenBank/DDBJ whole genome shotgun (WGS) entry which is preliminary data.</text>
</comment>
<dbReference type="EMBL" id="QXFV01000369">
    <property type="protein sequence ID" value="KAE9039654.1"/>
    <property type="molecule type" value="Genomic_DNA"/>
</dbReference>
<feature type="region of interest" description="Disordered" evidence="1">
    <location>
        <begin position="1"/>
        <end position="32"/>
    </location>
</feature>
<evidence type="ECO:0000313" key="4">
    <source>
        <dbReference type="Proteomes" id="UP000429607"/>
    </source>
</evidence>
<feature type="compositionally biased region" description="Acidic residues" evidence="1">
    <location>
        <begin position="74"/>
        <end position="85"/>
    </location>
</feature>
<evidence type="ECO:0000313" key="2">
    <source>
        <dbReference type="EMBL" id="KAE9039654.1"/>
    </source>
</evidence>
<dbReference type="Proteomes" id="UP000434957">
    <property type="component" value="Unassembled WGS sequence"/>
</dbReference>
<dbReference type="Proteomes" id="UP000429607">
    <property type="component" value="Unassembled WGS sequence"/>
</dbReference>